<feature type="region of interest" description="Disordered" evidence="1">
    <location>
        <begin position="69"/>
        <end position="93"/>
    </location>
</feature>
<evidence type="ECO:0000313" key="2">
    <source>
        <dbReference type="EMBL" id="MFC7373625.1"/>
    </source>
</evidence>
<proteinExistence type="predicted"/>
<comment type="caution">
    <text evidence="2">The sequence shown here is derived from an EMBL/GenBank/DDBJ whole genome shotgun (WGS) entry which is preliminary data.</text>
</comment>
<name>A0ABW2NUU8_9BACL</name>
<dbReference type="Proteomes" id="UP001596549">
    <property type="component" value="Unassembled WGS sequence"/>
</dbReference>
<gene>
    <name evidence="2" type="ORF">ACFQPF_18430</name>
</gene>
<dbReference type="Pfam" id="PF14043">
    <property type="entry name" value="WVELL"/>
    <property type="match status" value="1"/>
</dbReference>
<dbReference type="EMBL" id="JBHTCP010000052">
    <property type="protein sequence ID" value="MFC7373625.1"/>
    <property type="molecule type" value="Genomic_DNA"/>
</dbReference>
<evidence type="ECO:0000313" key="3">
    <source>
        <dbReference type="Proteomes" id="UP001596549"/>
    </source>
</evidence>
<accession>A0ABW2NUU8</accession>
<keyword evidence="3" id="KW-1185">Reference proteome</keyword>
<organism evidence="2 3">
    <name type="scientific">Fictibacillus iocasae</name>
    <dbReference type="NCBI Taxonomy" id="2715437"/>
    <lineage>
        <taxon>Bacteria</taxon>
        <taxon>Bacillati</taxon>
        <taxon>Bacillota</taxon>
        <taxon>Bacilli</taxon>
        <taxon>Bacillales</taxon>
        <taxon>Fictibacillaceae</taxon>
        <taxon>Fictibacillus</taxon>
    </lineage>
</organism>
<protein>
    <submittedName>
        <fullName evidence="2">YfhJ family protein</fullName>
    </submittedName>
</protein>
<sequence length="93" mass="10872">MEERFNRLAEQLIHINRSLSKEQALTWVEGLWEDFESSRARAGYDYAGQDATEAMVLSWIKSYGPRLHEYSSDNPKFQRYKGNSADAKPFRQP</sequence>
<reference evidence="3" key="1">
    <citation type="journal article" date="2019" name="Int. J. Syst. Evol. Microbiol.">
        <title>The Global Catalogue of Microorganisms (GCM) 10K type strain sequencing project: providing services to taxonomists for standard genome sequencing and annotation.</title>
        <authorList>
            <consortium name="The Broad Institute Genomics Platform"/>
            <consortium name="The Broad Institute Genome Sequencing Center for Infectious Disease"/>
            <person name="Wu L."/>
            <person name="Ma J."/>
        </authorList>
    </citation>
    <scope>NUCLEOTIDE SEQUENCE [LARGE SCALE GENOMIC DNA]</scope>
    <source>
        <strain evidence="3">NBRC 106396</strain>
    </source>
</reference>
<evidence type="ECO:0000256" key="1">
    <source>
        <dbReference type="SAM" id="MobiDB-lite"/>
    </source>
</evidence>
<dbReference type="RefSeq" id="WP_379751728.1">
    <property type="nucleotide sequence ID" value="NZ_JBHTCP010000052.1"/>
</dbReference>
<dbReference type="InterPro" id="IPR026952">
    <property type="entry name" value="WVELL"/>
</dbReference>